<dbReference type="AlphaFoldDB" id="A0AAW1CZ64"/>
<name>A0AAW1CZ64_9HEMI</name>
<proteinExistence type="predicted"/>
<feature type="region of interest" description="Disordered" evidence="1">
    <location>
        <begin position="1"/>
        <end position="33"/>
    </location>
</feature>
<protein>
    <submittedName>
        <fullName evidence="2">Uncharacterized protein</fullName>
    </submittedName>
</protein>
<sequence>MYEMWTSVGSNLDSDQESESTRNSQQPHTSSGSIKASWYSFKIIFELGGHFTIEPLTAVVNEEKLT</sequence>
<evidence type="ECO:0000256" key="1">
    <source>
        <dbReference type="SAM" id="MobiDB-lite"/>
    </source>
</evidence>
<gene>
    <name evidence="2" type="ORF">O3M35_010152</name>
</gene>
<dbReference type="Proteomes" id="UP001461498">
    <property type="component" value="Unassembled WGS sequence"/>
</dbReference>
<accession>A0AAW1CZ64</accession>
<evidence type="ECO:0000313" key="2">
    <source>
        <dbReference type="EMBL" id="KAK9503632.1"/>
    </source>
</evidence>
<reference evidence="2 3" key="1">
    <citation type="submission" date="2022-12" db="EMBL/GenBank/DDBJ databases">
        <title>Chromosome-level genome assembly of true bugs.</title>
        <authorList>
            <person name="Ma L."/>
            <person name="Li H."/>
        </authorList>
    </citation>
    <scope>NUCLEOTIDE SEQUENCE [LARGE SCALE GENOMIC DNA]</scope>
    <source>
        <strain evidence="2">Lab_2022b</strain>
    </source>
</reference>
<feature type="compositionally biased region" description="Polar residues" evidence="1">
    <location>
        <begin position="21"/>
        <end position="33"/>
    </location>
</feature>
<comment type="caution">
    <text evidence="2">The sequence shown here is derived from an EMBL/GenBank/DDBJ whole genome shotgun (WGS) entry which is preliminary data.</text>
</comment>
<dbReference type="EMBL" id="JAPXFL010000007">
    <property type="protein sequence ID" value="KAK9503632.1"/>
    <property type="molecule type" value="Genomic_DNA"/>
</dbReference>
<evidence type="ECO:0000313" key="3">
    <source>
        <dbReference type="Proteomes" id="UP001461498"/>
    </source>
</evidence>
<keyword evidence="3" id="KW-1185">Reference proteome</keyword>
<organism evidence="2 3">
    <name type="scientific">Rhynocoris fuscipes</name>
    <dbReference type="NCBI Taxonomy" id="488301"/>
    <lineage>
        <taxon>Eukaryota</taxon>
        <taxon>Metazoa</taxon>
        <taxon>Ecdysozoa</taxon>
        <taxon>Arthropoda</taxon>
        <taxon>Hexapoda</taxon>
        <taxon>Insecta</taxon>
        <taxon>Pterygota</taxon>
        <taxon>Neoptera</taxon>
        <taxon>Paraneoptera</taxon>
        <taxon>Hemiptera</taxon>
        <taxon>Heteroptera</taxon>
        <taxon>Panheteroptera</taxon>
        <taxon>Cimicomorpha</taxon>
        <taxon>Reduviidae</taxon>
        <taxon>Harpactorinae</taxon>
        <taxon>Harpactorini</taxon>
        <taxon>Rhynocoris</taxon>
    </lineage>
</organism>